<evidence type="ECO:0000313" key="1">
    <source>
        <dbReference type="EMBL" id="MBW4433066.1"/>
    </source>
</evidence>
<proteinExistence type="predicted"/>
<dbReference type="InterPro" id="IPR054053">
    <property type="entry name" value="DUF6887"/>
</dbReference>
<gene>
    <name evidence="1" type="ORF">KME28_15380</name>
</gene>
<evidence type="ECO:0000313" key="2">
    <source>
        <dbReference type="Proteomes" id="UP000813215"/>
    </source>
</evidence>
<accession>A0A9E3H9B5</accession>
<dbReference type="Pfam" id="PF21826">
    <property type="entry name" value="DUF6887"/>
    <property type="match status" value="1"/>
</dbReference>
<name>A0A9E3H9B5_9NOST</name>
<reference evidence="1" key="1">
    <citation type="submission" date="2021-05" db="EMBL/GenBank/DDBJ databases">
        <authorList>
            <person name="Pietrasiak N."/>
            <person name="Ward R."/>
            <person name="Stajich J.E."/>
            <person name="Kurbessoian T."/>
        </authorList>
    </citation>
    <scope>NUCLEOTIDE SEQUENCE</scope>
    <source>
        <strain evidence="1">HA4357-MV3</strain>
    </source>
</reference>
<reference evidence="1" key="2">
    <citation type="journal article" date="2022" name="Microbiol. Resour. Announc.">
        <title>Metagenome Sequencing to Explore Phylogenomics of Terrestrial Cyanobacteria.</title>
        <authorList>
            <person name="Ward R.D."/>
            <person name="Stajich J.E."/>
            <person name="Johansen J.R."/>
            <person name="Huntemann M."/>
            <person name="Clum A."/>
            <person name="Foster B."/>
            <person name="Foster B."/>
            <person name="Roux S."/>
            <person name="Palaniappan K."/>
            <person name="Varghese N."/>
            <person name="Mukherjee S."/>
            <person name="Reddy T.B.K."/>
            <person name="Daum C."/>
            <person name="Copeland A."/>
            <person name="Chen I.A."/>
            <person name="Ivanova N.N."/>
            <person name="Kyrpides N.C."/>
            <person name="Shapiro N."/>
            <person name="Eloe-Fadrosh E.A."/>
            <person name="Pietrasiak N."/>
        </authorList>
    </citation>
    <scope>NUCLEOTIDE SEQUENCE</scope>
    <source>
        <strain evidence="1">HA4357-MV3</strain>
    </source>
</reference>
<organism evidence="1 2">
    <name type="scientific">Pelatocladus maniniholoensis HA4357-MV3</name>
    <dbReference type="NCBI Taxonomy" id="1117104"/>
    <lineage>
        <taxon>Bacteria</taxon>
        <taxon>Bacillati</taxon>
        <taxon>Cyanobacteriota</taxon>
        <taxon>Cyanophyceae</taxon>
        <taxon>Nostocales</taxon>
        <taxon>Nostocaceae</taxon>
        <taxon>Pelatocladus</taxon>
    </lineage>
</organism>
<dbReference type="Proteomes" id="UP000813215">
    <property type="component" value="Unassembled WGS sequence"/>
</dbReference>
<dbReference type="AlphaFoldDB" id="A0A9E3H9B5"/>
<sequence length="62" mass="7280">MTQMNFEQMSDKELLAYVRTHPQDTEAFHKYMDRLSDRPGVLCTTDEEADAEMLRRVNQQAS</sequence>
<dbReference type="EMBL" id="JAHHHW010000097">
    <property type="protein sequence ID" value="MBW4433066.1"/>
    <property type="molecule type" value="Genomic_DNA"/>
</dbReference>
<protein>
    <submittedName>
        <fullName evidence="1">Uncharacterized protein</fullName>
    </submittedName>
</protein>
<comment type="caution">
    <text evidence="1">The sequence shown here is derived from an EMBL/GenBank/DDBJ whole genome shotgun (WGS) entry which is preliminary data.</text>
</comment>